<evidence type="ECO:0000256" key="5">
    <source>
        <dbReference type="ARBA" id="ARBA00022670"/>
    </source>
</evidence>
<protein>
    <recommendedName>
        <fullName evidence="17">AAA+ ATPase domain-containing protein</fullName>
    </recommendedName>
</protein>
<evidence type="ECO:0000256" key="9">
    <source>
        <dbReference type="ARBA" id="ARBA00022801"/>
    </source>
</evidence>
<dbReference type="PANTHER" id="PTHR43655:SF38">
    <property type="entry name" value="ATP-DEPENDENT ZINC METALLOPROTEASE YME1L"/>
    <property type="match status" value="1"/>
</dbReference>
<keyword evidence="11" id="KW-0067">ATP-binding</keyword>
<dbReference type="InterPro" id="IPR003959">
    <property type="entry name" value="ATPase_AAA_core"/>
</dbReference>
<dbReference type="InterPro" id="IPR037219">
    <property type="entry name" value="Peptidase_M41-like"/>
</dbReference>
<evidence type="ECO:0000256" key="11">
    <source>
        <dbReference type="ARBA" id="ARBA00022840"/>
    </source>
</evidence>
<feature type="transmembrane region" description="Helical" evidence="16">
    <location>
        <begin position="494"/>
        <end position="515"/>
    </location>
</feature>
<dbReference type="PANTHER" id="PTHR43655">
    <property type="entry name" value="ATP-DEPENDENT PROTEASE"/>
    <property type="match status" value="1"/>
</dbReference>
<keyword evidence="19" id="KW-1185">Reference proteome</keyword>
<evidence type="ECO:0000313" key="18">
    <source>
        <dbReference type="EMBL" id="CAB3388562.1"/>
    </source>
</evidence>
<evidence type="ECO:0000256" key="15">
    <source>
        <dbReference type="ARBA" id="ARBA00023136"/>
    </source>
</evidence>
<dbReference type="InterPro" id="IPR032675">
    <property type="entry name" value="LRR_dom_sf"/>
</dbReference>
<dbReference type="CDD" id="cd19501">
    <property type="entry name" value="RecA-like_FtsH"/>
    <property type="match status" value="1"/>
</dbReference>
<dbReference type="InterPro" id="IPR000642">
    <property type="entry name" value="Peptidase_M41"/>
</dbReference>
<dbReference type="OrthoDB" id="1413014at2759"/>
<dbReference type="InterPro" id="IPR003593">
    <property type="entry name" value="AAA+_ATPase"/>
</dbReference>
<dbReference type="GO" id="GO:0034982">
    <property type="term" value="P:mitochondrial protein processing"/>
    <property type="evidence" value="ECO:0007669"/>
    <property type="project" value="TreeGrafter"/>
</dbReference>
<dbReference type="GO" id="GO:0016887">
    <property type="term" value="F:ATP hydrolysis activity"/>
    <property type="evidence" value="ECO:0007669"/>
    <property type="project" value="InterPro"/>
</dbReference>
<evidence type="ECO:0000259" key="17">
    <source>
        <dbReference type="SMART" id="SM00382"/>
    </source>
</evidence>
<dbReference type="Gene3D" id="1.20.58.760">
    <property type="entry name" value="Peptidase M41"/>
    <property type="match status" value="1"/>
</dbReference>
<comment type="caution">
    <text evidence="18">The sequence shown here is derived from an EMBL/GenBank/DDBJ whole genome shotgun (WGS) entry which is preliminary data.</text>
</comment>
<dbReference type="Gene3D" id="3.80.10.10">
    <property type="entry name" value="Ribonuclease Inhibitor"/>
    <property type="match status" value="1"/>
</dbReference>
<evidence type="ECO:0000256" key="13">
    <source>
        <dbReference type="ARBA" id="ARBA00022989"/>
    </source>
</evidence>
<keyword evidence="10" id="KW-0862">Zinc</keyword>
<comment type="similarity">
    <text evidence="4">In the N-terminal section; belongs to the AAA ATPase family.</text>
</comment>
<evidence type="ECO:0000256" key="10">
    <source>
        <dbReference type="ARBA" id="ARBA00022833"/>
    </source>
</evidence>
<dbReference type="PROSITE" id="PS00674">
    <property type="entry name" value="AAA"/>
    <property type="match status" value="1"/>
</dbReference>
<dbReference type="EMBL" id="CADEPI010000817">
    <property type="protein sequence ID" value="CAB3388562.1"/>
    <property type="molecule type" value="Genomic_DNA"/>
</dbReference>
<dbReference type="Pfam" id="PF00004">
    <property type="entry name" value="AAA"/>
    <property type="match status" value="1"/>
</dbReference>
<keyword evidence="9" id="KW-0378">Hydrolase</keyword>
<dbReference type="SMART" id="SM00382">
    <property type="entry name" value="AAA"/>
    <property type="match status" value="1"/>
</dbReference>
<dbReference type="SUPFAM" id="SSF52058">
    <property type="entry name" value="L domain-like"/>
    <property type="match status" value="1"/>
</dbReference>
<evidence type="ECO:0000256" key="7">
    <source>
        <dbReference type="ARBA" id="ARBA00022723"/>
    </source>
</evidence>
<keyword evidence="14" id="KW-0482">Metalloprotease</keyword>
<keyword evidence="5" id="KW-0645">Protease</keyword>
<name>A0A8S1E8K0_9INSE</name>
<comment type="subcellular location">
    <subcellularLocation>
        <location evidence="2">Membrane</location>
        <topology evidence="2">Multi-pass membrane protein</topology>
    </subcellularLocation>
</comment>
<dbReference type="Proteomes" id="UP000494165">
    <property type="component" value="Unassembled WGS sequence"/>
</dbReference>
<dbReference type="Gene3D" id="1.10.8.60">
    <property type="match status" value="1"/>
</dbReference>
<evidence type="ECO:0000313" key="19">
    <source>
        <dbReference type="Proteomes" id="UP000494165"/>
    </source>
</evidence>
<dbReference type="GO" id="GO:0005524">
    <property type="term" value="F:ATP binding"/>
    <property type="evidence" value="ECO:0007669"/>
    <property type="project" value="UniProtKB-KW"/>
</dbReference>
<evidence type="ECO:0000256" key="8">
    <source>
        <dbReference type="ARBA" id="ARBA00022741"/>
    </source>
</evidence>
<keyword evidence="8" id="KW-0547">Nucleotide-binding</keyword>
<evidence type="ECO:0000256" key="3">
    <source>
        <dbReference type="ARBA" id="ARBA00010044"/>
    </source>
</evidence>
<gene>
    <name evidence="18" type="ORF">CLODIP_2_CD15295</name>
</gene>
<dbReference type="SUPFAM" id="SSF52540">
    <property type="entry name" value="P-loop containing nucleoside triphosphate hydrolases"/>
    <property type="match status" value="1"/>
</dbReference>
<dbReference type="Gene3D" id="3.40.50.300">
    <property type="entry name" value="P-loop containing nucleotide triphosphate hydrolases"/>
    <property type="match status" value="1"/>
</dbReference>
<keyword evidence="6 16" id="KW-0812">Transmembrane</keyword>
<evidence type="ECO:0000256" key="6">
    <source>
        <dbReference type="ARBA" id="ARBA00022692"/>
    </source>
</evidence>
<proteinExistence type="inferred from homology"/>
<evidence type="ECO:0000256" key="16">
    <source>
        <dbReference type="SAM" id="Phobius"/>
    </source>
</evidence>
<reference evidence="18 19" key="1">
    <citation type="submission" date="2020-04" db="EMBL/GenBank/DDBJ databases">
        <authorList>
            <person name="Alioto T."/>
            <person name="Alioto T."/>
            <person name="Gomez Garrido J."/>
        </authorList>
    </citation>
    <scope>NUCLEOTIDE SEQUENCE [LARGE SCALE GENOMIC DNA]</scope>
</reference>
<dbReference type="GO" id="GO:0046872">
    <property type="term" value="F:metal ion binding"/>
    <property type="evidence" value="ECO:0007669"/>
    <property type="project" value="UniProtKB-KW"/>
</dbReference>
<evidence type="ECO:0000256" key="1">
    <source>
        <dbReference type="ARBA" id="ARBA00001947"/>
    </source>
</evidence>
<comment type="cofactor">
    <cofactor evidence="1">
        <name>Zn(2+)</name>
        <dbReference type="ChEBI" id="CHEBI:29105"/>
    </cofactor>
</comment>
<feature type="domain" description="AAA+ ATPase" evidence="17">
    <location>
        <begin position="582"/>
        <end position="723"/>
    </location>
</feature>
<evidence type="ECO:0000256" key="4">
    <source>
        <dbReference type="ARBA" id="ARBA00010550"/>
    </source>
</evidence>
<dbReference type="GO" id="GO:0004222">
    <property type="term" value="F:metalloendopeptidase activity"/>
    <property type="evidence" value="ECO:0007669"/>
    <property type="project" value="InterPro"/>
</dbReference>
<dbReference type="FunFam" id="3.40.50.300:FF:000277">
    <property type="entry name" value="ATP-dependent zinc metalloprotease FtsH"/>
    <property type="match status" value="1"/>
</dbReference>
<dbReference type="GO" id="GO:0005745">
    <property type="term" value="C:m-AAA complex"/>
    <property type="evidence" value="ECO:0007669"/>
    <property type="project" value="TreeGrafter"/>
</dbReference>
<keyword evidence="12" id="KW-0809">Transit peptide</keyword>
<dbReference type="InterPro" id="IPR003960">
    <property type="entry name" value="ATPase_AAA_CS"/>
</dbReference>
<keyword evidence="15 16" id="KW-0472">Membrane</keyword>
<dbReference type="AlphaFoldDB" id="A0A8S1E8K0"/>
<accession>A0A8S1E8K0</accession>
<keyword evidence="13 16" id="KW-1133">Transmembrane helix</keyword>
<dbReference type="InterPro" id="IPR027417">
    <property type="entry name" value="P-loop_NTPase"/>
</dbReference>
<dbReference type="Pfam" id="PF01434">
    <property type="entry name" value="Peptidase_M41"/>
    <property type="match status" value="1"/>
</dbReference>
<dbReference type="GO" id="GO:0004176">
    <property type="term" value="F:ATP-dependent peptidase activity"/>
    <property type="evidence" value="ECO:0007669"/>
    <property type="project" value="InterPro"/>
</dbReference>
<dbReference type="Pfam" id="PF17862">
    <property type="entry name" value="AAA_lid_3"/>
    <property type="match status" value="1"/>
</dbReference>
<evidence type="ECO:0000256" key="12">
    <source>
        <dbReference type="ARBA" id="ARBA00022946"/>
    </source>
</evidence>
<dbReference type="InterPro" id="IPR050928">
    <property type="entry name" value="ATP-dep_Zn_Metalloprotease"/>
</dbReference>
<organism evidence="18 19">
    <name type="scientific">Cloeon dipterum</name>
    <dbReference type="NCBI Taxonomy" id="197152"/>
    <lineage>
        <taxon>Eukaryota</taxon>
        <taxon>Metazoa</taxon>
        <taxon>Ecdysozoa</taxon>
        <taxon>Arthropoda</taxon>
        <taxon>Hexapoda</taxon>
        <taxon>Insecta</taxon>
        <taxon>Pterygota</taxon>
        <taxon>Palaeoptera</taxon>
        <taxon>Ephemeroptera</taxon>
        <taxon>Pisciforma</taxon>
        <taxon>Baetidae</taxon>
        <taxon>Cloeon</taxon>
    </lineage>
</organism>
<dbReference type="InterPro" id="IPR041569">
    <property type="entry name" value="AAA_lid_3"/>
</dbReference>
<sequence length="982" mass="110966">MAMENNDDVKLEMTETKLDLLKRRNMKLTDFAAEMVMDNPEIYLDHHDKRMQLSRLPVVLRVKLLNLLMNQKSSRFQLSRQQNYETRQKTFEILICPAVKHINLTGILGFCPITKQCQHLIQLIQIIVEKAPEVESITIQGFMWMISVNMFAREILLHYLGKLTKLKKLIMPVDGFSINFASLKELCKDKLVNLQYLEVQLHCELLTDFEDIEDFKKSFSNLRVFIFRALRESAVQVDGNFLKETLTQLCLQHLPEIRIVRHFANYPESENKNRTISAFPSQPSALIHLLTHPSSAGLHLMFPNVTHLMIDWMNWENNESEIDAMLQFPKLESLNFKDVPSAQIVERFLIKYGMNLHTLVVSDAEENGLQLQFSDIFHLCPILENLVLWNVDMIDDCTPFRNFAKLRSLQWRPHYSRNAYLSNILAAPELRKFRMEGAEYDPEDIIKVVWFGIGSLRSFESRVSKLEEQRNISLPITHKSEMRLMNTLLQIFELILRFVPAVLLTSALVFFFFGWPRLSTNHAFQKESDTSAAPKGAIIGGEVDISLNFTDIVGCDQAKIEVMELVNFLRYPEIYTAMGAKIPRGALLYGPPGTGKTILAKAAAAEANVTFIAMSGPEFKEIYIGIGPKRVRQLFLFARKNSPSIIFIDEIDSIAKKRMKASSVGGGSDEGENTLNQLLIEMDGFKAKERVIILAATNRLDSLDPAIMRPGRFDRLVNVPAPNQKGRTDLFEKYLKPIHLDIAIKRSEIAEELAKLTPGFTGAAIAGVCNDAAVLATRNNQCSVERENLYEAIDRAQVGMGQAQLDLSPEELKVVAYHEAGHVVTAWFLQHADPLVKVTIKARGDSLGHTQFRPRSLQLHTEEQLFHRMCVLLGGRVAEQITFGVMSTGATSDLQVVTNLAYGTVAHLGMNKKVGPLSFGGERKPLSEEMSKMIDAEVHKLVTRALKTTTDLLSSHKKDLKLIAETLLKVDTLSAGEVGFSQ</sequence>
<keyword evidence="7" id="KW-0479">Metal-binding</keyword>
<evidence type="ECO:0000256" key="2">
    <source>
        <dbReference type="ARBA" id="ARBA00004141"/>
    </source>
</evidence>
<evidence type="ECO:0000256" key="14">
    <source>
        <dbReference type="ARBA" id="ARBA00023049"/>
    </source>
</evidence>
<dbReference type="SUPFAM" id="SSF140990">
    <property type="entry name" value="FtsH protease domain-like"/>
    <property type="match status" value="1"/>
</dbReference>
<comment type="similarity">
    <text evidence="3">In the C-terminal section; belongs to the peptidase M41 family.</text>
</comment>